<sequence length="86" mass="9401">MEGCTCESFDVSFCHDLERVELSGGITLQPNAFHGLAQLNILKLKGCKCKPLDLSSCLKLSYVVLSEGITLQPNILHRKVLEALLG</sequence>
<reference evidence="1" key="2">
    <citation type="submission" date="2020-11" db="EMBL/GenBank/DDBJ databases">
        <authorList>
            <person name="McCartney M.A."/>
            <person name="Auch B."/>
            <person name="Kono T."/>
            <person name="Mallez S."/>
            <person name="Becker A."/>
            <person name="Gohl D.M."/>
            <person name="Silverstein K.A.T."/>
            <person name="Koren S."/>
            <person name="Bechman K.B."/>
            <person name="Herman A."/>
            <person name="Abrahante J.E."/>
            <person name="Garbe J."/>
        </authorList>
    </citation>
    <scope>NUCLEOTIDE SEQUENCE</scope>
    <source>
        <strain evidence="1">Duluth1</strain>
        <tissue evidence="1">Whole animal</tissue>
    </source>
</reference>
<dbReference type="Proteomes" id="UP000828390">
    <property type="component" value="Unassembled WGS sequence"/>
</dbReference>
<reference evidence="1" key="1">
    <citation type="journal article" date="2019" name="bioRxiv">
        <title>The Genome of the Zebra Mussel, Dreissena polymorpha: A Resource for Invasive Species Research.</title>
        <authorList>
            <person name="McCartney M.A."/>
            <person name="Auch B."/>
            <person name="Kono T."/>
            <person name="Mallez S."/>
            <person name="Zhang Y."/>
            <person name="Obille A."/>
            <person name="Becker A."/>
            <person name="Abrahante J.E."/>
            <person name="Garbe J."/>
            <person name="Badalamenti J.P."/>
            <person name="Herman A."/>
            <person name="Mangelson H."/>
            <person name="Liachko I."/>
            <person name="Sullivan S."/>
            <person name="Sone E.D."/>
            <person name="Koren S."/>
            <person name="Silverstein K.A.T."/>
            <person name="Beckman K.B."/>
            <person name="Gohl D.M."/>
        </authorList>
    </citation>
    <scope>NUCLEOTIDE SEQUENCE</scope>
    <source>
        <strain evidence="1">Duluth1</strain>
        <tissue evidence="1">Whole animal</tissue>
    </source>
</reference>
<keyword evidence="2" id="KW-1185">Reference proteome</keyword>
<accession>A0A9D4EH09</accession>
<dbReference type="EMBL" id="JAIWYP010000008">
    <property type="protein sequence ID" value="KAH3779528.1"/>
    <property type="molecule type" value="Genomic_DNA"/>
</dbReference>
<protein>
    <submittedName>
        <fullName evidence="1">Uncharacterized protein</fullName>
    </submittedName>
</protein>
<dbReference type="SUPFAM" id="SSF52058">
    <property type="entry name" value="L domain-like"/>
    <property type="match status" value="1"/>
</dbReference>
<evidence type="ECO:0000313" key="1">
    <source>
        <dbReference type="EMBL" id="KAH3779528.1"/>
    </source>
</evidence>
<gene>
    <name evidence="1" type="ORF">DPMN_157331</name>
</gene>
<evidence type="ECO:0000313" key="2">
    <source>
        <dbReference type="Proteomes" id="UP000828390"/>
    </source>
</evidence>
<organism evidence="1 2">
    <name type="scientific">Dreissena polymorpha</name>
    <name type="common">Zebra mussel</name>
    <name type="synonym">Mytilus polymorpha</name>
    <dbReference type="NCBI Taxonomy" id="45954"/>
    <lineage>
        <taxon>Eukaryota</taxon>
        <taxon>Metazoa</taxon>
        <taxon>Spiralia</taxon>
        <taxon>Lophotrochozoa</taxon>
        <taxon>Mollusca</taxon>
        <taxon>Bivalvia</taxon>
        <taxon>Autobranchia</taxon>
        <taxon>Heteroconchia</taxon>
        <taxon>Euheterodonta</taxon>
        <taxon>Imparidentia</taxon>
        <taxon>Neoheterodontei</taxon>
        <taxon>Myida</taxon>
        <taxon>Dreissenoidea</taxon>
        <taxon>Dreissenidae</taxon>
        <taxon>Dreissena</taxon>
    </lineage>
</organism>
<dbReference type="AlphaFoldDB" id="A0A9D4EH09"/>
<comment type="caution">
    <text evidence="1">The sequence shown here is derived from an EMBL/GenBank/DDBJ whole genome shotgun (WGS) entry which is preliminary data.</text>
</comment>
<name>A0A9D4EH09_DREPO</name>
<proteinExistence type="predicted"/>